<proteinExistence type="inferred from homology"/>
<name>M0PDX2_9EURY</name>
<comment type="caution">
    <text evidence="7">The sequence shown here is derived from an EMBL/GenBank/DDBJ whole genome shotgun (WGS) entry which is preliminary data.</text>
</comment>
<evidence type="ECO:0000313" key="8">
    <source>
        <dbReference type="Proteomes" id="UP000011546"/>
    </source>
</evidence>
<dbReference type="CDD" id="cd03230">
    <property type="entry name" value="ABC_DR_subfamily_A"/>
    <property type="match status" value="1"/>
</dbReference>
<protein>
    <submittedName>
        <fullName evidence="7">ABC transporter</fullName>
    </submittedName>
</protein>
<dbReference type="EMBL" id="AOJH01000021">
    <property type="protein sequence ID" value="EMA68053.1"/>
    <property type="molecule type" value="Genomic_DNA"/>
</dbReference>
<keyword evidence="2" id="KW-0813">Transport</keyword>
<keyword evidence="4" id="KW-0067">ATP-binding</keyword>
<gene>
    <name evidence="7" type="ORF">C468_02619</name>
</gene>
<dbReference type="STRING" id="1230456.C468_02619"/>
<dbReference type="PANTHER" id="PTHR43335:SF4">
    <property type="entry name" value="ABC TRANSPORTER, ATP-BINDING PROTEIN"/>
    <property type="match status" value="1"/>
</dbReference>
<dbReference type="Pfam" id="PF00005">
    <property type="entry name" value="ABC_tran"/>
    <property type="match status" value="1"/>
</dbReference>
<keyword evidence="8" id="KW-1185">Reference proteome</keyword>
<dbReference type="OrthoDB" id="87732at2157"/>
<organism evidence="7 8">
    <name type="scientific">Halorubrum kocurii JCM 14978</name>
    <dbReference type="NCBI Taxonomy" id="1230456"/>
    <lineage>
        <taxon>Archaea</taxon>
        <taxon>Methanobacteriati</taxon>
        <taxon>Methanobacteriota</taxon>
        <taxon>Stenosarchaea group</taxon>
        <taxon>Halobacteria</taxon>
        <taxon>Halobacteriales</taxon>
        <taxon>Haloferacaceae</taxon>
        <taxon>Halorubrum</taxon>
    </lineage>
</organism>
<accession>M0PDX2</accession>
<dbReference type="AlphaFoldDB" id="M0PDX2"/>
<feature type="region of interest" description="Disordered" evidence="5">
    <location>
        <begin position="303"/>
        <end position="353"/>
    </location>
</feature>
<dbReference type="InterPro" id="IPR027417">
    <property type="entry name" value="P-loop_NTPase"/>
</dbReference>
<reference evidence="7 8" key="1">
    <citation type="journal article" date="2014" name="PLoS Genet.">
        <title>Phylogenetically driven sequencing of extremely halophilic archaea reveals strategies for static and dynamic osmo-response.</title>
        <authorList>
            <person name="Becker E.A."/>
            <person name="Seitzer P.M."/>
            <person name="Tritt A."/>
            <person name="Larsen D."/>
            <person name="Krusor M."/>
            <person name="Yao A.I."/>
            <person name="Wu D."/>
            <person name="Madern D."/>
            <person name="Eisen J.A."/>
            <person name="Darling A.E."/>
            <person name="Facciotti M.T."/>
        </authorList>
    </citation>
    <scope>NUCLEOTIDE SEQUENCE [LARGE SCALE GENOMIC DNA]</scope>
    <source>
        <strain evidence="7 8">JCM 14978</strain>
    </source>
</reference>
<dbReference type="GO" id="GO:0005524">
    <property type="term" value="F:ATP binding"/>
    <property type="evidence" value="ECO:0007669"/>
    <property type="project" value="UniProtKB-KW"/>
</dbReference>
<feature type="compositionally biased region" description="Acidic residues" evidence="5">
    <location>
        <begin position="305"/>
        <end position="314"/>
    </location>
</feature>
<feature type="compositionally biased region" description="Acidic residues" evidence="5">
    <location>
        <begin position="335"/>
        <end position="353"/>
    </location>
</feature>
<sequence>MTAIELRGVTKEFADVTAVRGLDLTVEEGEVYGFLGPNGAGKSTTIDMVLDLVRPTEGTVRVLGQEATADGVAIRRRTGVLPDGFAVYDRLTGRQHVEFAVRSKEADDDPDALLDRVGLLDDADRKAGGYSKGMRQRLALAMALAGDPELLILDEPSSGLDPAGAKEMREIVRAEADRGATVFFSSHILEQVEAVCDRVGILRAGELVAEDSVEGLREAVGGEETLEIAVGGDGGASDAAVDAVRDLDGVSRVDRDGDALVVSCADGAKTRVIGALEDAGVAVADFHTREASLEDLFLAYTEGDAPSESEEEGGTTEAGETTDATDVDSTNADADTNDDPTDTDAADAEEVSR</sequence>
<dbReference type="InterPro" id="IPR017871">
    <property type="entry name" value="ABC_transporter-like_CS"/>
</dbReference>
<evidence type="ECO:0000256" key="1">
    <source>
        <dbReference type="ARBA" id="ARBA00005417"/>
    </source>
</evidence>
<dbReference type="PATRIC" id="fig|1230456.3.peg.499"/>
<feature type="domain" description="ABC transporter" evidence="6">
    <location>
        <begin position="4"/>
        <end position="229"/>
    </location>
</feature>
<dbReference type="SMART" id="SM00382">
    <property type="entry name" value="AAA"/>
    <property type="match status" value="1"/>
</dbReference>
<dbReference type="InterPro" id="IPR003439">
    <property type="entry name" value="ABC_transporter-like_ATP-bd"/>
</dbReference>
<keyword evidence="3" id="KW-0547">Nucleotide-binding</keyword>
<dbReference type="InterPro" id="IPR003593">
    <property type="entry name" value="AAA+_ATPase"/>
</dbReference>
<evidence type="ECO:0000256" key="5">
    <source>
        <dbReference type="SAM" id="MobiDB-lite"/>
    </source>
</evidence>
<feature type="compositionally biased region" description="Low complexity" evidence="5">
    <location>
        <begin position="315"/>
        <end position="334"/>
    </location>
</feature>
<dbReference type="PROSITE" id="PS00211">
    <property type="entry name" value="ABC_TRANSPORTER_1"/>
    <property type="match status" value="1"/>
</dbReference>
<dbReference type="RefSeq" id="WP_008847287.1">
    <property type="nucleotide sequence ID" value="NZ_AOJH01000021.1"/>
</dbReference>
<comment type="similarity">
    <text evidence="1">Belongs to the ABC transporter superfamily.</text>
</comment>
<evidence type="ECO:0000256" key="4">
    <source>
        <dbReference type="ARBA" id="ARBA00022840"/>
    </source>
</evidence>
<dbReference type="PANTHER" id="PTHR43335">
    <property type="entry name" value="ABC TRANSPORTER, ATP-BINDING PROTEIN"/>
    <property type="match status" value="1"/>
</dbReference>
<dbReference type="PROSITE" id="PS50893">
    <property type="entry name" value="ABC_TRANSPORTER_2"/>
    <property type="match status" value="1"/>
</dbReference>
<evidence type="ECO:0000259" key="6">
    <source>
        <dbReference type="PROSITE" id="PS50893"/>
    </source>
</evidence>
<evidence type="ECO:0000313" key="7">
    <source>
        <dbReference type="EMBL" id="EMA68053.1"/>
    </source>
</evidence>
<dbReference type="GO" id="GO:0016887">
    <property type="term" value="F:ATP hydrolysis activity"/>
    <property type="evidence" value="ECO:0007669"/>
    <property type="project" value="InterPro"/>
</dbReference>
<dbReference type="Gene3D" id="3.40.50.300">
    <property type="entry name" value="P-loop containing nucleotide triphosphate hydrolases"/>
    <property type="match status" value="1"/>
</dbReference>
<dbReference type="Proteomes" id="UP000011546">
    <property type="component" value="Unassembled WGS sequence"/>
</dbReference>
<dbReference type="SUPFAM" id="SSF52540">
    <property type="entry name" value="P-loop containing nucleoside triphosphate hydrolases"/>
    <property type="match status" value="1"/>
</dbReference>
<evidence type="ECO:0000256" key="3">
    <source>
        <dbReference type="ARBA" id="ARBA00022741"/>
    </source>
</evidence>
<evidence type="ECO:0000256" key="2">
    <source>
        <dbReference type="ARBA" id="ARBA00022448"/>
    </source>
</evidence>